<proteinExistence type="predicted"/>
<sequence>MVESLAERLAVRIKKANPSQTASVPVMKFALIIVINFLIPAVSSLIFGALTGKWTETLTAMGFFIALRMASGGYHFETPLPCMLASFSIIAIPPHIALTETWTQLLTAAALILTAWLAPANMKGYNTMPEKYYPLLKLASVLIVSANFLLLSGTAAIVLAVQGITLLIHNKEVTPT</sequence>
<reference evidence="9 10" key="1">
    <citation type="submission" date="2021-04" db="EMBL/GenBank/DDBJ databases">
        <authorList>
            <person name="Rakotoarivonina H."/>
        </authorList>
    </citation>
    <scope>NUCLEOTIDE SEQUENCE [LARGE SCALE GENOMIC DNA]</scope>
    <source>
        <strain evidence="9 10">XE</strain>
    </source>
</reference>
<dbReference type="Proteomes" id="UP000681526">
    <property type="component" value="Unassembled WGS sequence"/>
</dbReference>
<evidence type="ECO:0000256" key="3">
    <source>
        <dbReference type="ARBA" id="ARBA00022670"/>
    </source>
</evidence>
<dbReference type="SMART" id="SM00793">
    <property type="entry name" value="AgrB"/>
    <property type="match status" value="1"/>
</dbReference>
<evidence type="ECO:0000256" key="7">
    <source>
        <dbReference type="ARBA" id="ARBA00023136"/>
    </source>
</evidence>
<keyword evidence="10" id="KW-1185">Reference proteome</keyword>
<evidence type="ECO:0000256" key="2">
    <source>
        <dbReference type="ARBA" id="ARBA00022654"/>
    </source>
</evidence>
<dbReference type="EMBL" id="CAJRAY010000036">
    <property type="protein sequence ID" value="CAG5084346.1"/>
    <property type="molecule type" value="Genomic_DNA"/>
</dbReference>
<name>A0ABM8V362_THEXY</name>
<dbReference type="Pfam" id="PF04647">
    <property type="entry name" value="AgrB"/>
    <property type="match status" value="1"/>
</dbReference>
<keyword evidence="3" id="KW-0645">Protease</keyword>
<dbReference type="RefSeq" id="WP_015254241.1">
    <property type="nucleotide sequence ID" value="NZ_CAJRAY010000036.1"/>
</dbReference>
<protein>
    <submittedName>
        <fullName evidence="9">Accessory gene regulator protein B</fullName>
        <ecNumber evidence="9">3.4.-.-</ecNumber>
    </submittedName>
</protein>
<comment type="caution">
    <text evidence="9">The sequence shown here is derived from an EMBL/GenBank/DDBJ whole genome shotgun (WGS) entry which is preliminary data.</text>
</comment>
<evidence type="ECO:0000256" key="6">
    <source>
        <dbReference type="ARBA" id="ARBA00022989"/>
    </source>
</evidence>
<dbReference type="EC" id="3.4.-.-" evidence="9"/>
<dbReference type="InterPro" id="IPR006741">
    <property type="entry name" value="AgrB"/>
</dbReference>
<feature type="transmembrane region" description="Helical" evidence="8">
    <location>
        <begin position="141"/>
        <end position="168"/>
    </location>
</feature>
<gene>
    <name evidence="9" type="primary">txxe 1681-M1_2104</name>
    <name evidence="9" type="ORF">TXXE_07725</name>
</gene>
<keyword evidence="1" id="KW-1003">Cell membrane</keyword>
<evidence type="ECO:0000313" key="10">
    <source>
        <dbReference type="Proteomes" id="UP000681526"/>
    </source>
</evidence>
<accession>A0ABM8V362</accession>
<organism evidence="9 10">
    <name type="scientific">Thermobacillus xylanilyticus</name>
    <dbReference type="NCBI Taxonomy" id="76633"/>
    <lineage>
        <taxon>Bacteria</taxon>
        <taxon>Bacillati</taxon>
        <taxon>Bacillota</taxon>
        <taxon>Bacilli</taxon>
        <taxon>Bacillales</taxon>
        <taxon>Paenibacillaceae</taxon>
        <taxon>Thermobacillus</taxon>
    </lineage>
</organism>
<keyword evidence="4 8" id="KW-0812">Transmembrane</keyword>
<keyword evidence="6 8" id="KW-1133">Transmembrane helix</keyword>
<dbReference type="GO" id="GO:0016787">
    <property type="term" value="F:hydrolase activity"/>
    <property type="evidence" value="ECO:0007669"/>
    <property type="project" value="UniProtKB-KW"/>
</dbReference>
<keyword evidence="7 8" id="KW-0472">Membrane</keyword>
<evidence type="ECO:0000256" key="5">
    <source>
        <dbReference type="ARBA" id="ARBA00022801"/>
    </source>
</evidence>
<evidence type="ECO:0000256" key="1">
    <source>
        <dbReference type="ARBA" id="ARBA00022475"/>
    </source>
</evidence>
<keyword evidence="2" id="KW-0673">Quorum sensing</keyword>
<evidence type="ECO:0000313" key="9">
    <source>
        <dbReference type="EMBL" id="CAG5084346.1"/>
    </source>
</evidence>
<feature type="transmembrane region" description="Helical" evidence="8">
    <location>
        <begin position="102"/>
        <end position="120"/>
    </location>
</feature>
<keyword evidence="5 9" id="KW-0378">Hydrolase</keyword>
<evidence type="ECO:0000256" key="8">
    <source>
        <dbReference type="SAM" id="Phobius"/>
    </source>
</evidence>
<evidence type="ECO:0000256" key="4">
    <source>
        <dbReference type="ARBA" id="ARBA00022692"/>
    </source>
</evidence>